<organism evidence="2 3">
    <name type="scientific">Halopelagius fulvigenes</name>
    <dbReference type="NCBI Taxonomy" id="1198324"/>
    <lineage>
        <taxon>Archaea</taxon>
        <taxon>Methanobacteriati</taxon>
        <taxon>Methanobacteriota</taxon>
        <taxon>Stenosarchaea group</taxon>
        <taxon>Halobacteria</taxon>
        <taxon>Halobacteriales</taxon>
        <taxon>Haloferacaceae</taxon>
    </lineage>
</organism>
<keyword evidence="3" id="KW-1185">Reference proteome</keyword>
<evidence type="ECO:0000256" key="1">
    <source>
        <dbReference type="SAM" id="MobiDB-lite"/>
    </source>
</evidence>
<gene>
    <name evidence="2" type="ORF">ACFQEV_11745</name>
</gene>
<protein>
    <submittedName>
        <fullName evidence="2">Uncharacterized protein</fullName>
    </submittedName>
</protein>
<name>A0ABD5U1R7_9EURY</name>
<evidence type="ECO:0000313" key="3">
    <source>
        <dbReference type="Proteomes" id="UP001596408"/>
    </source>
</evidence>
<dbReference type="EMBL" id="JBHSXH010000015">
    <property type="protein sequence ID" value="MFC6825657.1"/>
    <property type="molecule type" value="Genomic_DNA"/>
</dbReference>
<dbReference type="RefSeq" id="WP_379696089.1">
    <property type="nucleotide sequence ID" value="NZ_JBHSXH010000015.1"/>
</dbReference>
<accession>A0ABD5U1R7</accession>
<dbReference type="Proteomes" id="UP001596408">
    <property type="component" value="Unassembled WGS sequence"/>
</dbReference>
<dbReference type="AlphaFoldDB" id="A0ABD5U1R7"/>
<sequence>MPDRPRYDQSRYDNTNYSLPGGGSDGGAPDSVLAPWHIGSVRVDGLSAENGVPPITPGASATYRVAMWPQPDDEIADHVERYRALKQYGRRAPGVVVYQTPEVDCYFREQQAGASNLVRIRPLAADAPATTATGELPPTRDSVHDPRWAVVTGVSDGTSLPERQCTLEIETTTIASTAEFPTRQAVIAARRRNSL</sequence>
<proteinExistence type="predicted"/>
<evidence type="ECO:0000313" key="2">
    <source>
        <dbReference type="EMBL" id="MFC6825657.1"/>
    </source>
</evidence>
<comment type="caution">
    <text evidence="2">The sequence shown here is derived from an EMBL/GenBank/DDBJ whole genome shotgun (WGS) entry which is preliminary data.</text>
</comment>
<feature type="region of interest" description="Disordered" evidence="1">
    <location>
        <begin position="1"/>
        <end position="31"/>
    </location>
</feature>
<feature type="compositionally biased region" description="Basic and acidic residues" evidence="1">
    <location>
        <begin position="1"/>
        <end position="11"/>
    </location>
</feature>
<reference evidence="2 3" key="1">
    <citation type="journal article" date="2019" name="Int. J. Syst. Evol. Microbiol.">
        <title>The Global Catalogue of Microorganisms (GCM) 10K type strain sequencing project: providing services to taxonomists for standard genome sequencing and annotation.</title>
        <authorList>
            <consortium name="The Broad Institute Genomics Platform"/>
            <consortium name="The Broad Institute Genome Sequencing Center for Infectious Disease"/>
            <person name="Wu L."/>
            <person name="Ma J."/>
        </authorList>
    </citation>
    <scope>NUCLEOTIDE SEQUENCE [LARGE SCALE GENOMIC DNA]</scope>
    <source>
        <strain evidence="2 3">YIM 94188</strain>
    </source>
</reference>